<keyword evidence="1" id="KW-1133">Transmembrane helix</keyword>
<feature type="transmembrane region" description="Helical" evidence="1">
    <location>
        <begin position="156"/>
        <end position="176"/>
    </location>
</feature>
<evidence type="ECO:0008006" key="4">
    <source>
        <dbReference type="Google" id="ProtNLM"/>
    </source>
</evidence>
<feature type="transmembrane region" description="Helical" evidence="1">
    <location>
        <begin position="237"/>
        <end position="258"/>
    </location>
</feature>
<proteinExistence type="predicted"/>
<gene>
    <name evidence="2" type="ORF">SH1V18_36940</name>
</gene>
<name>A0A9W5YDT8_9FIRM</name>
<keyword evidence="1" id="KW-0472">Membrane</keyword>
<dbReference type="RefSeq" id="WP_281818041.1">
    <property type="nucleotide sequence ID" value="NZ_BRLB01000015.1"/>
</dbReference>
<evidence type="ECO:0000313" key="2">
    <source>
        <dbReference type="EMBL" id="GKX31214.1"/>
    </source>
</evidence>
<dbReference type="Proteomes" id="UP001144256">
    <property type="component" value="Unassembled WGS sequence"/>
</dbReference>
<reference evidence="2" key="1">
    <citation type="submission" date="2022-06" db="EMBL/GenBank/DDBJ databases">
        <title>Vallitalea longa sp. nov., an anaerobic bacterium isolated from marine sediment.</title>
        <authorList>
            <person name="Hirano S."/>
            <person name="Terahara T."/>
            <person name="Mori K."/>
            <person name="Hamada M."/>
            <person name="Matsumoto R."/>
            <person name="Kobayashi T."/>
        </authorList>
    </citation>
    <scope>NUCLEOTIDE SEQUENCE</scope>
    <source>
        <strain evidence="2">SH18-1</strain>
    </source>
</reference>
<feature type="transmembrane region" description="Helical" evidence="1">
    <location>
        <begin position="71"/>
        <end position="96"/>
    </location>
</feature>
<organism evidence="2 3">
    <name type="scientific">Vallitalea longa</name>
    <dbReference type="NCBI Taxonomy" id="2936439"/>
    <lineage>
        <taxon>Bacteria</taxon>
        <taxon>Bacillati</taxon>
        <taxon>Bacillota</taxon>
        <taxon>Clostridia</taxon>
        <taxon>Lachnospirales</taxon>
        <taxon>Vallitaleaceae</taxon>
        <taxon>Vallitalea</taxon>
    </lineage>
</organism>
<dbReference type="EMBL" id="BRLB01000015">
    <property type="protein sequence ID" value="GKX31214.1"/>
    <property type="molecule type" value="Genomic_DNA"/>
</dbReference>
<dbReference type="GO" id="GO:0005886">
    <property type="term" value="C:plasma membrane"/>
    <property type="evidence" value="ECO:0007669"/>
    <property type="project" value="UniProtKB-SubCell"/>
</dbReference>
<dbReference type="PANTHER" id="PTHR43471:SF12">
    <property type="entry name" value="HYPOTHETICAL MEMBRANE PROTEIN, CONSERVED"/>
    <property type="match status" value="1"/>
</dbReference>
<accession>A0A9W5YDT8</accession>
<feature type="transmembrane region" description="Helical" evidence="1">
    <location>
        <begin position="117"/>
        <end position="144"/>
    </location>
</feature>
<comment type="caution">
    <text evidence="2">The sequence shown here is derived from an EMBL/GenBank/DDBJ whole genome shotgun (WGS) entry which is preliminary data.</text>
</comment>
<evidence type="ECO:0000313" key="3">
    <source>
        <dbReference type="Proteomes" id="UP001144256"/>
    </source>
</evidence>
<feature type="transmembrane region" description="Helical" evidence="1">
    <location>
        <begin position="12"/>
        <end position="30"/>
    </location>
</feature>
<dbReference type="Pfam" id="PF12679">
    <property type="entry name" value="ABC2_membrane_2"/>
    <property type="match status" value="1"/>
</dbReference>
<feature type="transmembrane region" description="Helical" evidence="1">
    <location>
        <begin position="188"/>
        <end position="206"/>
    </location>
</feature>
<evidence type="ECO:0000256" key="1">
    <source>
        <dbReference type="SAM" id="Phobius"/>
    </source>
</evidence>
<dbReference type="GO" id="GO:0140359">
    <property type="term" value="F:ABC-type transporter activity"/>
    <property type="evidence" value="ECO:0007669"/>
    <property type="project" value="InterPro"/>
</dbReference>
<protein>
    <recommendedName>
        <fullName evidence="4">ABC transporter</fullName>
    </recommendedName>
</protein>
<dbReference type="PANTHER" id="PTHR43471">
    <property type="entry name" value="ABC TRANSPORTER PERMEASE"/>
    <property type="match status" value="1"/>
</dbReference>
<keyword evidence="3" id="KW-1185">Reference proteome</keyword>
<keyword evidence="1" id="KW-0812">Transmembrane</keyword>
<dbReference type="AlphaFoldDB" id="A0A9W5YDT8"/>
<sequence length="264" mass="29486">MNIVKRELRANMKAIIIWSISIILFTTLAFNEYKGFAAIGNEANAFLEGLPDILKSMFGLASINLSRVEDYYSILFTYFVLIAGIHAVMLGATIISKEARDKTGDFLMVKPVTRKHIITSKVIAGFISVIIINIITGLSSIVFVHHFSEDQSVITGMIYLSMTLLLIQCIFLSIGLASSTLTRSAKKATNISTAIILTMYFLDIIIKLSDKLGFLKYATPFAYFNPNKVIMGKGIDYIYISFSIIIILICLLITYTNYQKKDIL</sequence>